<dbReference type="EC" id="2.7.13.3" evidence="2"/>
<accession>A0A420FNT8</accession>
<sequence>MPVIQSAVRTWKQTLHDVLDVSPLSSRTFVLDESATNVRDLVDGVIALLSPSAAQRGLRLSSSIDQTVAERILADSARLGQIFFHLLNRTIQAGTHGEIALVVRAVPLNAGSQRIDISVTGTGEKAARAAQLQLFGTNVDEACAGERLGDSDPCELLCQILAQRMHGELSITSRSDSGTCASFSAPFAVDQWGPSAEPARHAQAPLFALAAQSQEAAAIAPSEPFEQRYLDALSEEGIDIPTFLSGWRHSMDDDLKRLSEMRHHRDHDEQGTLLHRLSGAVGLVGAHSLMEALRRASAASQEHEAGAIDALTERARTLIAQLDTEIVPPRSTLR</sequence>
<dbReference type="AlphaFoldDB" id="A0A420FNT8"/>
<reference evidence="5 6" key="1">
    <citation type="submission" date="2016-07" db="EMBL/GenBank/DDBJ databases">
        <title>Genome analysis of Burkholderia fungorum ES3-20.</title>
        <authorList>
            <person name="Xu D."/>
            <person name="Yao R."/>
            <person name="Zheng S."/>
        </authorList>
    </citation>
    <scope>NUCLEOTIDE SEQUENCE [LARGE SCALE GENOMIC DNA]</scope>
    <source>
        <strain evidence="5 6">ES3-20</strain>
    </source>
</reference>
<evidence type="ECO:0000256" key="3">
    <source>
        <dbReference type="ARBA" id="ARBA00022679"/>
    </source>
</evidence>
<dbReference type="SUPFAM" id="SSF55874">
    <property type="entry name" value="ATPase domain of HSP90 chaperone/DNA topoisomerase II/histidine kinase"/>
    <property type="match status" value="1"/>
</dbReference>
<dbReference type="InterPro" id="IPR036890">
    <property type="entry name" value="HATPase_C_sf"/>
</dbReference>
<dbReference type="Gene3D" id="3.30.565.10">
    <property type="entry name" value="Histidine kinase-like ATPase, C-terminal domain"/>
    <property type="match status" value="1"/>
</dbReference>
<evidence type="ECO:0000256" key="1">
    <source>
        <dbReference type="ARBA" id="ARBA00000085"/>
    </source>
</evidence>
<dbReference type="Gene3D" id="1.20.120.160">
    <property type="entry name" value="HPT domain"/>
    <property type="match status" value="1"/>
</dbReference>
<comment type="caution">
    <text evidence="5">The sequence shown here is derived from an EMBL/GenBank/DDBJ whole genome shotgun (WGS) entry which is preliminary data.</text>
</comment>
<keyword evidence="4" id="KW-0418">Kinase</keyword>
<proteinExistence type="predicted"/>
<dbReference type="OrthoDB" id="8994895at2"/>
<evidence type="ECO:0000313" key="6">
    <source>
        <dbReference type="Proteomes" id="UP000283709"/>
    </source>
</evidence>
<name>A0A420FNT8_9BURK</name>
<dbReference type="EMBL" id="MCAS01000049">
    <property type="protein sequence ID" value="RKF34553.1"/>
    <property type="molecule type" value="Genomic_DNA"/>
</dbReference>
<keyword evidence="3" id="KW-0808">Transferase</keyword>
<evidence type="ECO:0000313" key="5">
    <source>
        <dbReference type="EMBL" id="RKF34553.1"/>
    </source>
</evidence>
<organism evidence="5 6">
    <name type="scientific">Paraburkholderia fungorum</name>
    <dbReference type="NCBI Taxonomy" id="134537"/>
    <lineage>
        <taxon>Bacteria</taxon>
        <taxon>Pseudomonadati</taxon>
        <taxon>Pseudomonadota</taxon>
        <taxon>Betaproteobacteria</taxon>
        <taxon>Burkholderiales</taxon>
        <taxon>Burkholderiaceae</taxon>
        <taxon>Paraburkholderia</taxon>
    </lineage>
</organism>
<dbReference type="PANTHER" id="PTHR43047">
    <property type="entry name" value="TWO-COMPONENT HISTIDINE PROTEIN KINASE"/>
    <property type="match status" value="1"/>
</dbReference>
<dbReference type="GO" id="GO:0004673">
    <property type="term" value="F:protein histidine kinase activity"/>
    <property type="evidence" value="ECO:0007669"/>
    <property type="project" value="UniProtKB-EC"/>
</dbReference>
<dbReference type="Proteomes" id="UP000283709">
    <property type="component" value="Unassembled WGS sequence"/>
</dbReference>
<protein>
    <recommendedName>
        <fullName evidence="2">histidine kinase</fullName>
        <ecNumber evidence="2">2.7.13.3</ecNumber>
    </recommendedName>
</protein>
<evidence type="ECO:0000256" key="2">
    <source>
        <dbReference type="ARBA" id="ARBA00012438"/>
    </source>
</evidence>
<dbReference type="SUPFAM" id="SSF47226">
    <property type="entry name" value="Histidine-containing phosphotransfer domain, HPT domain"/>
    <property type="match status" value="1"/>
</dbReference>
<evidence type="ECO:0000256" key="4">
    <source>
        <dbReference type="ARBA" id="ARBA00022777"/>
    </source>
</evidence>
<dbReference type="GO" id="GO:0000160">
    <property type="term" value="P:phosphorelay signal transduction system"/>
    <property type="evidence" value="ECO:0007669"/>
    <property type="project" value="InterPro"/>
</dbReference>
<gene>
    <name evidence="5" type="ORF">BCY88_37840</name>
</gene>
<dbReference type="InterPro" id="IPR036641">
    <property type="entry name" value="HPT_dom_sf"/>
</dbReference>
<comment type="catalytic activity">
    <reaction evidence="1">
        <text>ATP + protein L-histidine = ADP + protein N-phospho-L-histidine.</text>
        <dbReference type="EC" id="2.7.13.3"/>
    </reaction>
</comment>